<keyword evidence="10" id="KW-1185">Reference proteome</keyword>
<keyword evidence="4" id="KW-0812">Transmembrane</keyword>
<proteinExistence type="inferred from homology"/>
<gene>
    <name evidence="9" type="ORF">ACFOHH_06030</name>
</gene>
<dbReference type="PANTHER" id="PTHR35093:SF8">
    <property type="entry name" value="OUTER MEMBRANE PROTEIN NMB0088-RELATED"/>
    <property type="match status" value="1"/>
</dbReference>
<name>A0ABV7DCJ5_9HYPH</name>
<dbReference type="InterPro" id="IPR005017">
    <property type="entry name" value="OMPP1/FadL/TodX"/>
</dbReference>
<dbReference type="RefSeq" id="WP_257315730.1">
    <property type="nucleotide sequence ID" value="NZ_JANFDG010000014.1"/>
</dbReference>
<evidence type="ECO:0000256" key="6">
    <source>
        <dbReference type="ARBA" id="ARBA00023136"/>
    </source>
</evidence>
<evidence type="ECO:0000256" key="4">
    <source>
        <dbReference type="ARBA" id="ARBA00022692"/>
    </source>
</evidence>
<accession>A0ABV7DCJ5</accession>
<keyword evidence="3" id="KW-1134">Transmembrane beta strand</keyword>
<evidence type="ECO:0000256" key="8">
    <source>
        <dbReference type="SAM" id="SignalP"/>
    </source>
</evidence>
<keyword evidence="7" id="KW-0998">Cell outer membrane</keyword>
<comment type="similarity">
    <text evidence="2">Belongs to the OmpP1/FadL family.</text>
</comment>
<dbReference type="Pfam" id="PF03349">
    <property type="entry name" value="Toluene_X"/>
    <property type="match status" value="1"/>
</dbReference>
<comment type="caution">
    <text evidence="9">The sequence shown here is derived from an EMBL/GenBank/DDBJ whole genome shotgun (WGS) entry which is preliminary data.</text>
</comment>
<evidence type="ECO:0000256" key="3">
    <source>
        <dbReference type="ARBA" id="ARBA00022452"/>
    </source>
</evidence>
<dbReference type="Proteomes" id="UP001595377">
    <property type="component" value="Unassembled WGS sequence"/>
</dbReference>
<evidence type="ECO:0000256" key="5">
    <source>
        <dbReference type="ARBA" id="ARBA00022729"/>
    </source>
</evidence>
<dbReference type="EMBL" id="JBHRSP010000010">
    <property type="protein sequence ID" value="MFC3072661.1"/>
    <property type="molecule type" value="Genomic_DNA"/>
</dbReference>
<comment type="subcellular location">
    <subcellularLocation>
        <location evidence="1">Cell outer membrane</location>
        <topology evidence="1">Multi-pass membrane protein</topology>
    </subcellularLocation>
</comment>
<dbReference type="PANTHER" id="PTHR35093">
    <property type="entry name" value="OUTER MEMBRANE PROTEIN NMB0088-RELATED"/>
    <property type="match status" value="1"/>
</dbReference>
<protein>
    <submittedName>
        <fullName evidence="9">Outer membrane protein transport protein</fullName>
    </submittedName>
</protein>
<keyword evidence="5 8" id="KW-0732">Signal</keyword>
<dbReference type="SUPFAM" id="SSF56935">
    <property type="entry name" value="Porins"/>
    <property type="match status" value="1"/>
</dbReference>
<feature type="chain" id="PRO_5047459868" evidence="8">
    <location>
        <begin position="26"/>
        <end position="393"/>
    </location>
</feature>
<evidence type="ECO:0000313" key="10">
    <source>
        <dbReference type="Proteomes" id="UP001595377"/>
    </source>
</evidence>
<keyword evidence="6" id="KW-0472">Membrane</keyword>
<sequence>MITAIFRTGMMTAMALTAVAGAAQAGGFSRGEADTDILYEDGAAAFRMKSTFVAPQRSFETINGVSSTDGDHLDGYFVPSVGVMARMSDNFACAGTYTQPFGASADYGPQAQAADAAASPTGNATIGASFTTHEYGLTCAVRTDLESGRFTFLGGVFLQSFDYTEVSRLGTLRLKDDSELGYRLGAAYEIPDIALRAELLYRSEVRHEGDGGFTVSAAGAPVLSAITGTVVPAGLELPAVGAGTLPQSVELSLQSGIAPGWLAFGSVKWTDWSVLPTLDYTITGLGPLVKNFRFRDGWTVTGGIGHTFTDTISGAVSLTWDRGVGTGADIMTDTWTVGIGTAIKAGPGEFRVGGAVSYLTSGSQTAGPTLADYNATVGGDFAYGANLSYLVKF</sequence>
<evidence type="ECO:0000256" key="7">
    <source>
        <dbReference type="ARBA" id="ARBA00023237"/>
    </source>
</evidence>
<evidence type="ECO:0000256" key="1">
    <source>
        <dbReference type="ARBA" id="ARBA00004571"/>
    </source>
</evidence>
<dbReference type="Gene3D" id="2.40.160.60">
    <property type="entry name" value="Outer membrane protein transport protein (OMPP1/FadL/TodX)"/>
    <property type="match status" value="1"/>
</dbReference>
<feature type="signal peptide" evidence="8">
    <location>
        <begin position="1"/>
        <end position="25"/>
    </location>
</feature>
<evidence type="ECO:0000313" key="9">
    <source>
        <dbReference type="EMBL" id="MFC3072661.1"/>
    </source>
</evidence>
<organism evidence="9 10">
    <name type="scientific">Shinella pollutisoli</name>
    <dbReference type="NCBI Taxonomy" id="2250594"/>
    <lineage>
        <taxon>Bacteria</taxon>
        <taxon>Pseudomonadati</taxon>
        <taxon>Pseudomonadota</taxon>
        <taxon>Alphaproteobacteria</taxon>
        <taxon>Hyphomicrobiales</taxon>
        <taxon>Rhizobiaceae</taxon>
        <taxon>Shinella</taxon>
    </lineage>
</organism>
<reference evidence="10" key="1">
    <citation type="journal article" date="2019" name="Int. J. Syst. Evol. Microbiol.">
        <title>The Global Catalogue of Microorganisms (GCM) 10K type strain sequencing project: providing services to taxonomists for standard genome sequencing and annotation.</title>
        <authorList>
            <consortium name="The Broad Institute Genomics Platform"/>
            <consortium name="The Broad Institute Genome Sequencing Center for Infectious Disease"/>
            <person name="Wu L."/>
            <person name="Ma J."/>
        </authorList>
    </citation>
    <scope>NUCLEOTIDE SEQUENCE [LARGE SCALE GENOMIC DNA]</scope>
    <source>
        <strain evidence="10">KCTC 52677</strain>
    </source>
</reference>
<evidence type="ECO:0000256" key="2">
    <source>
        <dbReference type="ARBA" id="ARBA00008163"/>
    </source>
</evidence>